<name>A0A0L0FDD1_9EUKA</name>
<dbReference type="EMBL" id="KQ244354">
    <property type="protein sequence ID" value="KNC74496.1"/>
    <property type="molecule type" value="Genomic_DNA"/>
</dbReference>
<reference evidence="1 2" key="1">
    <citation type="submission" date="2011-02" db="EMBL/GenBank/DDBJ databases">
        <title>The Genome Sequence of Sphaeroforma arctica JP610.</title>
        <authorList>
            <consortium name="The Broad Institute Genome Sequencing Platform"/>
            <person name="Russ C."/>
            <person name="Cuomo C."/>
            <person name="Young S.K."/>
            <person name="Zeng Q."/>
            <person name="Gargeya S."/>
            <person name="Alvarado L."/>
            <person name="Berlin A."/>
            <person name="Chapman S.B."/>
            <person name="Chen Z."/>
            <person name="Freedman E."/>
            <person name="Gellesch M."/>
            <person name="Goldberg J."/>
            <person name="Griggs A."/>
            <person name="Gujja S."/>
            <person name="Heilman E."/>
            <person name="Heiman D."/>
            <person name="Howarth C."/>
            <person name="Mehta T."/>
            <person name="Neiman D."/>
            <person name="Pearson M."/>
            <person name="Roberts A."/>
            <person name="Saif S."/>
            <person name="Shea T."/>
            <person name="Shenoy N."/>
            <person name="Sisk P."/>
            <person name="Stolte C."/>
            <person name="Sykes S."/>
            <person name="White J."/>
            <person name="Yandava C."/>
            <person name="Burger G."/>
            <person name="Gray M.W."/>
            <person name="Holland P.W.H."/>
            <person name="King N."/>
            <person name="Lang F.B.F."/>
            <person name="Roger A.J."/>
            <person name="Ruiz-Trillo I."/>
            <person name="Haas B."/>
            <person name="Nusbaum C."/>
            <person name="Birren B."/>
        </authorList>
    </citation>
    <scope>NUCLEOTIDE SEQUENCE [LARGE SCALE GENOMIC DNA]</scope>
    <source>
        <strain evidence="1 2">JP610</strain>
    </source>
</reference>
<dbReference type="Proteomes" id="UP000054560">
    <property type="component" value="Unassembled WGS sequence"/>
</dbReference>
<evidence type="ECO:0000313" key="1">
    <source>
        <dbReference type="EMBL" id="KNC74496.1"/>
    </source>
</evidence>
<organism evidence="1 2">
    <name type="scientific">Sphaeroforma arctica JP610</name>
    <dbReference type="NCBI Taxonomy" id="667725"/>
    <lineage>
        <taxon>Eukaryota</taxon>
        <taxon>Ichthyosporea</taxon>
        <taxon>Ichthyophonida</taxon>
        <taxon>Sphaeroforma</taxon>
    </lineage>
</organism>
<accession>A0A0L0FDD1</accession>
<protein>
    <recommendedName>
        <fullName evidence="3">C2 domain-containing protein</fullName>
    </recommendedName>
</protein>
<gene>
    <name evidence="1" type="ORF">SARC_12960</name>
</gene>
<dbReference type="AlphaFoldDB" id="A0A0L0FDD1"/>
<dbReference type="GeneID" id="25913464"/>
<keyword evidence="2" id="KW-1185">Reference proteome</keyword>
<feature type="non-terminal residue" evidence="1">
    <location>
        <position position="103"/>
    </location>
</feature>
<sequence>MPLLTGELTVELREAVDVPISSASDSMLVCCGSIDSVPRFFRTLAVNKIKPTWTEKFVLNVRNAERLILHCGSPTESLAQERRHPIIILLHKYLQDGHTTVMV</sequence>
<proteinExistence type="predicted"/>
<dbReference type="RefSeq" id="XP_014148398.1">
    <property type="nucleotide sequence ID" value="XM_014292923.1"/>
</dbReference>
<evidence type="ECO:0008006" key="3">
    <source>
        <dbReference type="Google" id="ProtNLM"/>
    </source>
</evidence>
<evidence type="ECO:0000313" key="2">
    <source>
        <dbReference type="Proteomes" id="UP000054560"/>
    </source>
</evidence>